<dbReference type="EMBL" id="AICP01000057">
    <property type="protein sequence ID" value="EID20103.1"/>
    <property type="molecule type" value="Genomic_DNA"/>
</dbReference>
<proteinExistence type="predicted"/>
<gene>
    <name evidence="2" type="ORF">HMPREF1043_1892</name>
</gene>
<reference evidence="2 3" key="1">
    <citation type="submission" date="2012-01" db="EMBL/GenBank/DDBJ databases">
        <authorList>
            <person name="Harkins D.M."/>
            <person name="Madupu R."/>
            <person name="Durkin A.S."/>
            <person name="Torralba M."/>
            <person name="Methe B."/>
            <person name="Sutton G.G."/>
            <person name="Nelson K.E."/>
        </authorList>
    </citation>
    <scope>NUCLEOTIDE SEQUENCE [LARGE SCALE GENOMIC DNA]</scope>
    <source>
        <strain evidence="2 3">CCUG 39159</strain>
    </source>
</reference>
<feature type="transmembrane region" description="Helical" evidence="1">
    <location>
        <begin position="6"/>
        <end position="29"/>
    </location>
</feature>
<sequence>MQKTKTILTTVLLIFLNVFGLIAFLILFLRSKNKRKAISQKK</sequence>
<evidence type="ECO:0000313" key="3">
    <source>
        <dbReference type="Proteomes" id="UP000003245"/>
    </source>
</evidence>
<dbReference type="PATRIC" id="fig|1095729.3.peg.1883"/>
<dbReference type="Proteomes" id="UP000003245">
    <property type="component" value="Unassembled WGS sequence"/>
</dbReference>
<comment type="caution">
    <text evidence="2">The sequence shown here is derived from an EMBL/GenBank/DDBJ whole genome shotgun (WGS) entry which is preliminary data.</text>
</comment>
<keyword evidence="1" id="KW-0472">Membrane</keyword>
<organism evidence="2 3">
    <name type="scientific">Streptococcus anginosus subsp. whileyi CCUG 39159</name>
    <dbReference type="NCBI Taxonomy" id="1095729"/>
    <lineage>
        <taxon>Bacteria</taxon>
        <taxon>Bacillati</taxon>
        <taxon>Bacillota</taxon>
        <taxon>Bacilli</taxon>
        <taxon>Lactobacillales</taxon>
        <taxon>Streptococcaceae</taxon>
        <taxon>Streptococcus</taxon>
        <taxon>Streptococcus anginosus group</taxon>
    </lineage>
</organism>
<keyword evidence="1" id="KW-1133">Transmembrane helix</keyword>
<keyword evidence="1" id="KW-0812">Transmembrane</keyword>
<name>I0S9Q0_STRAP</name>
<accession>I0S9Q0</accession>
<keyword evidence="3" id="KW-1185">Reference proteome</keyword>
<protein>
    <submittedName>
        <fullName evidence="2">Uncharacterized protein</fullName>
    </submittedName>
</protein>
<evidence type="ECO:0000313" key="2">
    <source>
        <dbReference type="EMBL" id="EID20103.1"/>
    </source>
</evidence>
<evidence type="ECO:0000256" key="1">
    <source>
        <dbReference type="SAM" id="Phobius"/>
    </source>
</evidence>
<dbReference type="AlphaFoldDB" id="I0S9Q0"/>